<sequence length="260" mass="29556">MSEDTREPKQALPSQEELLKQILQQITTLNVQQKYLAMGPEKVHEFLYSDQIFKMYLPFANIDFIQNFILMRNTFYEFHLLRKAQAMIPPGAIIADVGTNIGNHTVYFSKVCRAERVYSFEPLHETFRILQRNIALNEITNVIATNAAVGERPCRTNLGRYNAVNTGASSFQVGDDGEYAMTSLDTMNLERLDFLKMDVEGGHVAALMGAKETLARCRPIIWVELRKPLNEFPSGEAAMNALGYRFDQSLSPNDHIFLPE</sequence>
<dbReference type="SUPFAM" id="SSF53335">
    <property type="entry name" value="S-adenosyl-L-methionine-dependent methyltransferases"/>
    <property type="match status" value="1"/>
</dbReference>
<gene>
    <name evidence="2" type="ORF">SAMN02949497_2663</name>
</gene>
<evidence type="ECO:0000313" key="3">
    <source>
        <dbReference type="Proteomes" id="UP000192923"/>
    </source>
</evidence>
<feature type="domain" description="Methyltransferase FkbM" evidence="1">
    <location>
        <begin position="96"/>
        <end position="246"/>
    </location>
</feature>
<dbReference type="InterPro" id="IPR006342">
    <property type="entry name" value="FkbM_mtfrase"/>
</dbReference>
<evidence type="ECO:0000259" key="1">
    <source>
        <dbReference type="Pfam" id="PF05050"/>
    </source>
</evidence>
<organism evidence="2 3">
    <name type="scientific">Methylomagnum ishizawai</name>
    <dbReference type="NCBI Taxonomy" id="1760988"/>
    <lineage>
        <taxon>Bacteria</taxon>
        <taxon>Pseudomonadati</taxon>
        <taxon>Pseudomonadota</taxon>
        <taxon>Gammaproteobacteria</taxon>
        <taxon>Methylococcales</taxon>
        <taxon>Methylococcaceae</taxon>
        <taxon>Methylomagnum</taxon>
    </lineage>
</organism>
<accession>A0A1Y6D387</accession>
<keyword evidence="2" id="KW-0489">Methyltransferase</keyword>
<evidence type="ECO:0000313" key="2">
    <source>
        <dbReference type="EMBL" id="SMF95303.1"/>
    </source>
</evidence>
<dbReference type="GO" id="GO:0008168">
    <property type="term" value="F:methyltransferase activity"/>
    <property type="evidence" value="ECO:0007669"/>
    <property type="project" value="UniProtKB-KW"/>
</dbReference>
<dbReference type="Pfam" id="PF05050">
    <property type="entry name" value="Methyltransf_21"/>
    <property type="match status" value="1"/>
</dbReference>
<proteinExistence type="predicted"/>
<dbReference type="InterPro" id="IPR029063">
    <property type="entry name" value="SAM-dependent_MTases_sf"/>
</dbReference>
<dbReference type="RefSeq" id="WP_085213411.1">
    <property type="nucleotide sequence ID" value="NZ_FXAM01000001.1"/>
</dbReference>
<dbReference type="GO" id="GO:0032259">
    <property type="term" value="P:methylation"/>
    <property type="evidence" value="ECO:0007669"/>
    <property type="project" value="UniProtKB-KW"/>
</dbReference>
<dbReference type="PANTHER" id="PTHR34203:SF15">
    <property type="entry name" value="SLL1173 PROTEIN"/>
    <property type="match status" value="1"/>
</dbReference>
<name>A0A1Y6D387_9GAMM</name>
<keyword evidence="3" id="KW-1185">Reference proteome</keyword>
<protein>
    <submittedName>
        <fullName evidence="2">Methyltransferase, FkbM family</fullName>
    </submittedName>
</protein>
<dbReference type="STRING" id="1760988.SAMN02949497_2663"/>
<dbReference type="EMBL" id="FXAM01000001">
    <property type="protein sequence ID" value="SMF95303.1"/>
    <property type="molecule type" value="Genomic_DNA"/>
</dbReference>
<keyword evidence="2" id="KW-0808">Transferase</keyword>
<dbReference type="AlphaFoldDB" id="A0A1Y6D387"/>
<dbReference type="Proteomes" id="UP000192923">
    <property type="component" value="Unassembled WGS sequence"/>
</dbReference>
<dbReference type="PANTHER" id="PTHR34203">
    <property type="entry name" value="METHYLTRANSFERASE, FKBM FAMILY PROTEIN"/>
    <property type="match status" value="1"/>
</dbReference>
<dbReference type="Gene3D" id="3.40.50.150">
    <property type="entry name" value="Vaccinia Virus protein VP39"/>
    <property type="match status" value="1"/>
</dbReference>
<reference evidence="2 3" key="1">
    <citation type="submission" date="2016-12" db="EMBL/GenBank/DDBJ databases">
        <authorList>
            <person name="Song W.-J."/>
            <person name="Kurnit D.M."/>
        </authorList>
    </citation>
    <scope>NUCLEOTIDE SEQUENCE [LARGE SCALE GENOMIC DNA]</scope>
    <source>
        <strain evidence="2 3">175</strain>
    </source>
</reference>
<dbReference type="InterPro" id="IPR052514">
    <property type="entry name" value="SAM-dependent_MTase"/>
</dbReference>
<dbReference type="OrthoDB" id="5679686at2"/>
<dbReference type="NCBIfam" id="TIGR01444">
    <property type="entry name" value="fkbM_fam"/>
    <property type="match status" value="1"/>
</dbReference>